<evidence type="ECO:0000256" key="2">
    <source>
        <dbReference type="ARBA" id="ARBA00022833"/>
    </source>
</evidence>
<evidence type="ECO:0000256" key="1">
    <source>
        <dbReference type="ARBA" id="ARBA00022771"/>
    </source>
</evidence>
<dbReference type="WBParaSite" id="GPUH_0001745201-mRNA-1">
    <property type="protein sequence ID" value="GPUH_0001745201-mRNA-1"/>
    <property type="gene ID" value="GPUH_0001745201"/>
</dbReference>
<reference evidence="8" key="1">
    <citation type="submission" date="2016-06" db="UniProtKB">
        <authorList>
            <consortium name="WormBaseParasite"/>
        </authorList>
    </citation>
    <scope>IDENTIFICATION</scope>
</reference>
<keyword evidence="1 3" id="KW-0479">Metal-binding</keyword>
<keyword evidence="1 3" id="KW-0863">Zinc-finger</keyword>
<evidence type="ECO:0000313" key="6">
    <source>
        <dbReference type="EMBL" id="VDN29781.1"/>
    </source>
</evidence>
<dbReference type="Proteomes" id="UP000271098">
    <property type="component" value="Unassembled WGS sequence"/>
</dbReference>
<reference evidence="6 7" key="2">
    <citation type="submission" date="2018-11" db="EMBL/GenBank/DDBJ databases">
        <authorList>
            <consortium name="Pathogen Informatics"/>
        </authorList>
    </citation>
    <scope>NUCLEOTIDE SEQUENCE [LARGE SCALE GENOMIC DNA]</scope>
</reference>
<proteinExistence type="predicted"/>
<dbReference type="GO" id="GO:0008270">
    <property type="term" value="F:zinc ion binding"/>
    <property type="evidence" value="ECO:0007669"/>
    <property type="project" value="UniProtKB-KW"/>
</dbReference>
<dbReference type="OrthoDB" id="3838338at2759"/>
<dbReference type="PROSITE" id="PS50089">
    <property type="entry name" value="ZF_RING_2"/>
    <property type="match status" value="1"/>
</dbReference>
<dbReference type="GO" id="GO:0043022">
    <property type="term" value="F:ribosome binding"/>
    <property type="evidence" value="ECO:0007669"/>
    <property type="project" value="TreeGrafter"/>
</dbReference>
<evidence type="ECO:0000313" key="8">
    <source>
        <dbReference type="WBParaSite" id="GPUH_0001745201-mRNA-1"/>
    </source>
</evidence>
<keyword evidence="7" id="KW-1185">Reference proteome</keyword>
<dbReference type="PANTHER" id="PTHR22938:SF0">
    <property type="entry name" value="E3 UBIQUITIN-PROTEIN LIGASE ZNF598"/>
    <property type="match status" value="1"/>
</dbReference>
<dbReference type="InterPro" id="IPR001841">
    <property type="entry name" value="Znf_RING"/>
</dbReference>
<name>A0A183E8Y9_9BILA</name>
<feature type="region of interest" description="Disordered" evidence="4">
    <location>
        <begin position="1"/>
        <end position="20"/>
    </location>
</feature>
<dbReference type="AlphaFoldDB" id="A0A183E8Y9"/>
<dbReference type="GO" id="GO:0016567">
    <property type="term" value="P:protein ubiquitination"/>
    <property type="evidence" value="ECO:0007669"/>
    <property type="project" value="TreeGrafter"/>
</dbReference>
<evidence type="ECO:0000256" key="4">
    <source>
        <dbReference type="SAM" id="MobiDB-lite"/>
    </source>
</evidence>
<protein>
    <submittedName>
        <fullName evidence="8">RING-type domain-containing protein</fullName>
    </submittedName>
</protein>
<feature type="domain" description="RING-type" evidence="5">
    <location>
        <begin position="52"/>
        <end position="92"/>
    </location>
</feature>
<evidence type="ECO:0000313" key="7">
    <source>
        <dbReference type="Proteomes" id="UP000271098"/>
    </source>
</evidence>
<evidence type="ECO:0000256" key="3">
    <source>
        <dbReference type="PROSITE-ProRule" id="PRU00175"/>
    </source>
</evidence>
<dbReference type="InterPro" id="IPR044288">
    <property type="entry name" value="ZNF598/HEL2"/>
</dbReference>
<feature type="compositionally biased region" description="Gly residues" evidence="4">
    <location>
        <begin position="1"/>
        <end position="16"/>
    </location>
</feature>
<accession>A0A183E8Y9</accession>
<gene>
    <name evidence="6" type="ORF">GPUH_LOCUS17430</name>
</gene>
<dbReference type="Pfam" id="PF25447">
    <property type="entry name" value="RING_ZNF598"/>
    <property type="match status" value="1"/>
</dbReference>
<dbReference type="GO" id="GO:0072344">
    <property type="term" value="P:rescue of stalled ribosome"/>
    <property type="evidence" value="ECO:0007669"/>
    <property type="project" value="InterPro"/>
</dbReference>
<dbReference type="EMBL" id="UYRT01085166">
    <property type="protein sequence ID" value="VDN29781.1"/>
    <property type="molecule type" value="Genomic_DNA"/>
</dbReference>
<dbReference type="SUPFAM" id="SSF57850">
    <property type="entry name" value="RING/U-box"/>
    <property type="match status" value="1"/>
</dbReference>
<keyword evidence="2" id="KW-0862">Zinc</keyword>
<dbReference type="GO" id="GO:0061630">
    <property type="term" value="F:ubiquitin protein ligase activity"/>
    <property type="evidence" value="ECO:0007669"/>
    <property type="project" value="InterPro"/>
</dbReference>
<evidence type="ECO:0000259" key="5">
    <source>
        <dbReference type="PROSITE" id="PS50089"/>
    </source>
</evidence>
<organism evidence="8">
    <name type="scientific">Gongylonema pulchrum</name>
    <dbReference type="NCBI Taxonomy" id="637853"/>
    <lineage>
        <taxon>Eukaryota</taxon>
        <taxon>Metazoa</taxon>
        <taxon>Ecdysozoa</taxon>
        <taxon>Nematoda</taxon>
        <taxon>Chromadorea</taxon>
        <taxon>Rhabditida</taxon>
        <taxon>Spirurina</taxon>
        <taxon>Spiruromorpha</taxon>
        <taxon>Spiruroidea</taxon>
        <taxon>Gongylonematidae</taxon>
        <taxon>Gongylonema</taxon>
    </lineage>
</organism>
<sequence length="141" mass="15374">MAHMTGRGGGGGGGSRGSKPEVRKDYTHLLHAEPSRKDHAGIKFEGSAVAECDICCRESDLFAVGACMHPVCIECGIRLRVLCGNETCPKCRATVDTDWKHRVLAHAYRSNSSVESQRDNSIHFYAFLLCSPIAPLQRAKT</sequence>
<dbReference type="PANTHER" id="PTHR22938">
    <property type="entry name" value="ZINC FINGER PROTEIN 598"/>
    <property type="match status" value="1"/>
</dbReference>